<evidence type="ECO:0000256" key="1">
    <source>
        <dbReference type="SAM" id="MobiDB-lite"/>
    </source>
</evidence>
<evidence type="ECO:0000313" key="2">
    <source>
        <dbReference type="EMBL" id="GJJ09211.1"/>
    </source>
</evidence>
<protein>
    <submittedName>
        <fullName evidence="2">Uncharacterized protein</fullName>
    </submittedName>
</protein>
<dbReference type="Proteomes" id="UP001050691">
    <property type="component" value="Unassembled WGS sequence"/>
</dbReference>
<accession>A0AAV5A3H4</accession>
<feature type="region of interest" description="Disordered" evidence="1">
    <location>
        <begin position="485"/>
        <end position="515"/>
    </location>
</feature>
<keyword evidence="3" id="KW-1185">Reference proteome</keyword>
<feature type="compositionally biased region" description="Low complexity" evidence="1">
    <location>
        <begin position="436"/>
        <end position="455"/>
    </location>
</feature>
<dbReference type="AlphaFoldDB" id="A0AAV5A3H4"/>
<evidence type="ECO:0000313" key="3">
    <source>
        <dbReference type="Proteomes" id="UP001050691"/>
    </source>
</evidence>
<dbReference type="EMBL" id="BPWL01000004">
    <property type="protein sequence ID" value="GJJ09211.1"/>
    <property type="molecule type" value="Genomic_DNA"/>
</dbReference>
<name>A0AAV5A3H4_9AGAM</name>
<gene>
    <name evidence="2" type="ORF">Clacol_003433</name>
</gene>
<reference evidence="2" key="1">
    <citation type="submission" date="2021-10" db="EMBL/GenBank/DDBJ databases">
        <title>De novo Genome Assembly of Clathrus columnatus (Basidiomycota, Fungi) Using Illumina and Nanopore Sequence Data.</title>
        <authorList>
            <person name="Ogiso-Tanaka E."/>
            <person name="Itagaki H."/>
            <person name="Hosoya T."/>
            <person name="Hosaka K."/>
        </authorList>
    </citation>
    <scope>NUCLEOTIDE SEQUENCE</scope>
    <source>
        <strain evidence="2">MO-923</strain>
    </source>
</reference>
<sequence length="653" mass="71390">MIEASTNDRHANSLQTWQCPNCKAHETLPNDKKISKSRFRTFASSSNLQIEEAYRRMQLKRPIESIYDHPPLITAARINKKPRGAHIRVKTAAKDTQELKYVATRTSSNSGPPLTDLQPEIYKTSTRSMGDKNKPLSAECPEVVTTNCRQSRTELLPLNAPYRATNKSEIKPISDPPSMNVATNVHSQLENVNIHVQELTLTNSHEAQHPAMEGNTDQTLNQDKDKDQEQPLPPLLDLRKYLKRKILPKHRNNTLRPTFSDLGAPPAKRRRLVYHATAPDVHMGVEGPKNDDATPLFADANNNNDLNPLPSSSLGQRPKARDNPIVTSSDKNTAQETSISALHTPFKQQQPVVESVGSSHPTHTITTQPLHIRTPSPTPTCLLAVLPSPAITPTVLPSSPIELSKDDSLQDNPKLYVQSDSTERGCASLGNDIAESSNGNPSTTNSLLSSSHMLPSSNNSAINQGCLMENNVTLKCSSDVSEVDNEPECAMPDLTESTPDRHSKAANSIPEADQGSEVVAEVEALDTPIPIPSTAGCEVERKDTHVEPSFADGLFSPPPTDDETQFVNLGPPSVTKPNIGDIPNGLDKHTSHAANIRHVTEVTPVEKTELLSSLDNILKRLPQPPPSFRLSTVTVPGLAKCFRPFGLSTKRAY</sequence>
<feature type="region of interest" description="Disordered" evidence="1">
    <location>
        <begin position="418"/>
        <end position="455"/>
    </location>
</feature>
<proteinExistence type="predicted"/>
<feature type="compositionally biased region" description="Low complexity" evidence="1">
    <location>
        <begin position="298"/>
        <end position="314"/>
    </location>
</feature>
<feature type="region of interest" description="Disordered" evidence="1">
    <location>
        <begin position="281"/>
        <end position="373"/>
    </location>
</feature>
<feature type="compositionally biased region" description="Polar residues" evidence="1">
    <location>
        <begin position="325"/>
        <end position="369"/>
    </location>
</feature>
<comment type="caution">
    <text evidence="2">The sequence shown here is derived from an EMBL/GenBank/DDBJ whole genome shotgun (WGS) entry which is preliminary data.</text>
</comment>
<organism evidence="2 3">
    <name type="scientific">Clathrus columnatus</name>
    <dbReference type="NCBI Taxonomy" id="1419009"/>
    <lineage>
        <taxon>Eukaryota</taxon>
        <taxon>Fungi</taxon>
        <taxon>Dikarya</taxon>
        <taxon>Basidiomycota</taxon>
        <taxon>Agaricomycotina</taxon>
        <taxon>Agaricomycetes</taxon>
        <taxon>Phallomycetidae</taxon>
        <taxon>Phallales</taxon>
        <taxon>Clathraceae</taxon>
        <taxon>Clathrus</taxon>
    </lineage>
</organism>
<feature type="region of interest" description="Disordered" evidence="1">
    <location>
        <begin position="210"/>
        <end position="235"/>
    </location>
</feature>